<keyword evidence="3" id="KW-1185">Reference proteome</keyword>
<dbReference type="Pfam" id="PF04149">
    <property type="entry name" value="DUF397"/>
    <property type="match status" value="1"/>
</dbReference>
<reference evidence="2 3" key="1">
    <citation type="journal article" date="2017" name="Biochemistry">
        <title>Identification of the Biosynthetic Pathway for the Antibiotic Bicyclomycin.</title>
        <authorList>
            <person name="Patteson J."/>
            <person name="Cai W."/>
            <person name="Johnson R.A."/>
            <person name="Santa Maria K."/>
            <person name="Li B."/>
        </authorList>
    </citation>
    <scope>NUCLEOTIDE SEQUENCE [LARGE SCALE GENOMIC DNA]</scope>
    <source>
        <strain evidence="2 3">ATCC 21532</strain>
    </source>
</reference>
<protein>
    <recommendedName>
        <fullName evidence="1">DUF397 domain-containing protein</fullName>
    </recommendedName>
</protein>
<dbReference type="AlphaFoldDB" id="A0A2G1XJJ8"/>
<dbReference type="OrthoDB" id="4327960at2"/>
<dbReference type="Proteomes" id="UP000222531">
    <property type="component" value="Unassembled WGS sequence"/>
</dbReference>
<dbReference type="EMBL" id="NHZO01000147">
    <property type="protein sequence ID" value="PHQ51351.1"/>
    <property type="molecule type" value="Genomic_DNA"/>
</dbReference>
<evidence type="ECO:0000259" key="1">
    <source>
        <dbReference type="Pfam" id="PF04149"/>
    </source>
</evidence>
<proteinExistence type="predicted"/>
<comment type="caution">
    <text evidence="2">The sequence shown here is derived from an EMBL/GenBank/DDBJ whole genome shotgun (WGS) entry which is preliminary data.</text>
</comment>
<accession>A0A2G1XJJ8</accession>
<feature type="domain" description="DUF397" evidence="1">
    <location>
        <begin position="13"/>
        <end position="55"/>
    </location>
</feature>
<evidence type="ECO:0000313" key="2">
    <source>
        <dbReference type="EMBL" id="PHQ51351.1"/>
    </source>
</evidence>
<gene>
    <name evidence="2" type="ORF">BLA24_15285</name>
</gene>
<evidence type="ECO:0000313" key="3">
    <source>
        <dbReference type="Proteomes" id="UP000222531"/>
    </source>
</evidence>
<dbReference type="InterPro" id="IPR007278">
    <property type="entry name" value="DUF397"/>
</dbReference>
<dbReference type="RefSeq" id="WP_099199713.1">
    <property type="nucleotide sequence ID" value="NZ_JBIRXA010000004.1"/>
</dbReference>
<sequence length="60" mass="5999">MGEEGHGGFIDTGGGSCVSVAPLTDQVAVRDSKQRNGPTFVVPATAWTAFVGGVQAGHLG</sequence>
<name>A0A2G1XJJ8_STRCJ</name>
<organism evidence="2 3">
    <name type="scientific">Streptomyces cinnamoneus</name>
    <name type="common">Streptoverticillium cinnamoneum</name>
    <dbReference type="NCBI Taxonomy" id="53446"/>
    <lineage>
        <taxon>Bacteria</taxon>
        <taxon>Bacillati</taxon>
        <taxon>Actinomycetota</taxon>
        <taxon>Actinomycetes</taxon>
        <taxon>Kitasatosporales</taxon>
        <taxon>Streptomycetaceae</taxon>
        <taxon>Streptomyces</taxon>
        <taxon>Streptomyces cinnamoneus group</taxon>
    </lineage>
</organism>